<dbReference type="InterPro" id="IPR029024">
    <property type="entry name" value="TerB-like"/>
</dbReference>
<dbReference type="InterPro" id="IPR007486">
    <property type="entry name" value="YebE"/>
</dbReference>
<dbReference type="RefSeq" id="WP_186771808.1">
    <property type="nucleotide sequence ID" value="NZ_JACOMF010000022.1"/>
</dbReference>
<dbReference type="Pfam" id="PF04391">
    <property type="entry name" value="DUF533"/>
    <property type="match status" value="1"/>
</dbReference>
<name>A0A9X0R0I5_9PROT</name>
<dbReference type="EMBL" id="JACOMF010000022">
    <property type="protein sequence ID" value="MBC4017040.1"/>
    <property type="molecule type" value="Genomic_DNA"/>
</dbReference>
<evidence type="ECO:0000313" key="1">
    <source>
        <dbReference type="EMBL" id="MBC4017040.1"/>
    </source>
</evidence>
<proteinExistence type="predicted"/>
<comment type="caution">
    <text evidence="1">The sequence shown here is derived from an EMBL/GenBank/DDBJ whole genome shotgun (WGS) entry which is preliminary data.</text>
</comment>
<protein>
    <submittedName>
        <fullName evidence="1">DUF533 domain-containing protein</fullName>
    </submittedName>
</protein>
<dbReference type="SUPFAM" id="SSF158682">
    <property type="entry name" value="TerB-like"/>
    <property type="match status" value="1"/>
</dbReference>
<sequence>MEALAVKVLHGWLQNRHQTLFPLTLNLRSLDASGRELLVHMMATAAEADGGVDAKERERIERALAATGAGEAERRLLPQAMRQPRPLGQLLREAQEAHLGAHAYAASLLALDQRSRVNQAWLDYLAARLGLPAEVTNSLNRRYRT</sequence>
<dbReference type="Proteomes" id="UP000600101">
    <property type="component" value="Unassembled WGS sequence"/>
</dbReference>
<gene>
    <name evidence="1" type="ORF">H7965_17125</name>
</gene>
<evidence type="ECO:0000313" key="2">
    <source>
        <dbReference type="Proteomes" id="UP000600101"/>
    </source>
</evidence>
<accession>A0A9X0R0I5</accession>
<keyword evidence="2" id="KW-1185">Reference proteome</keyword>
<dbReference type="AlphaFoldDB" id="A0A9X0R0I5"/>
<organism evidence="1 2">
    <name type="scientific">Siccirubricoccus deserti</name>
    <dbReference type="NCBI Taxonomy" id="2013562"/>
    <lineage>
        <taxon>Bacteria</taxon>
        <taxon>Pseudomonadati</taxon>
        <taxon>Pseudomonadota</taxon>
        <taxon>Alphaproteobacteria</taxon>
        <taxon>Acetobacterales</taxon>
        <taxon>Roseomonadaceae</taxon>
        <taxon>Siccirubricoccus</taxon>
    </lineage>
</organism>
<reference evidence="1" key="1">
    <citation type="submission" date="2020-08" db="EMBL/GenBank/DDBJ databases">
        <authorList>
            <person name="Hu Y."/>
            <person name="Nguyen S.V."/>
            <person name="Li F."/>
            <person name="Fanning S."/>
        </authorList>
    </citation>
    <scope>NUCLEOTIDE SEQUENCE</scope>
    <source>
        <strain evidence="1">SYSU D8009</strain>
    </source>
</reference>